<proteinExistence type="predicted"/>
<name>A0A1M4Z2P2_9CLOT</name>
<reference evidence="3" key="1">
    <citation type="submission" date="2016-11" db="EMBL/GenBank/DDBJ databases">
        <authorList>
            <person name="Varghese N."/>
            <person name="Submissions S."/>
        </authorList>
    </citation>
    <scope>NUCLEOTIDE SEQUENCE [LARGE SCALE GENOMIC DNA]</scope>
    <source>
        <strain evidence="3">DSM 10124</strain>
    </source>
</reference>
<evidence type="ECO:0000313" key="3">
    <source>
        <dbReference type="Proteomes" id="UP000184423"/>
    </source>
</evidence>
<sequence length="303" mass="34676">MFDIKYMKLNFRIKFEKCGKLPKYKMSALRGGMGQVLMKKFCLEDKPNCNNCLLNERCAVNGILSPKIETNLPFMKNVQTSHSGLVIECIDFREEFFQEDILEFSVLLFNNIFNYGGHIIYAFDALGKTGLGKNRLKFSLLEVLNEENKPIFKDGVLFKENIKPSTVLDYVQKRKRELSSIDGIEFILPLRFVKQGKLTDEINSKDLIIALQRRIAILNAVSGKTVDIDVDNVDNFIESTNLYWTENKRYSNRQKTKMSLGGVLGTIKFNENVELIKDLLIACELVHIGKNTTFGLGKYIINS</sequence>
<evidence type="ECO:0000313" key="2">
    <source>
        <dbReference type="EMBL" id="SHF12333.1"/>
    </source>
</evidence>
<dbReference type="Pfam" id="PF10040">
    <property type="entry name" value="CRISPR_Cas6"/>
    <property type="match status" value="1"/>
</dbReference>
<organism evidence="2 3">
    <name type="scientific">Caloramator proteoclasticus DSM 10124</name>
    <dbReference type="NCBI Taxonomy" id="1121262"/>
    <lineage>
        <taxon>Bacteria</taxon>
        <taxon>Bacillati</taxon>
        <taxon>Bacillota</taxon>
        <taxon>Clostridia</taxon>
        <taxon>Eubacteriales</taxon>
        <taxon>Clostridiaceae</taxon>
        <taxon>Caloramator</taxon>
    </lineage>
</organism>
<feature type="domain" description="CRISPR-associated protein Cas6 C-terminal" evidence="1">
    <location>
        <begin position="184"/>
        <end position="299"/>
    </location>
</feature>
<protein>
    <submittedName>
        <fullName evidence="2">Uncharacterized conserved protein</fullName>
    </submittedName>
</protein>
<dbReference type="Proteomes" id="UP000184423">
    <property type="component" value="Unassembled WGS sequence"/>
</dbReference>
<dbReference type="RefSeq" id="WP_027309495.1">
    <property type="nucleotide sequence ID" value="NZ_FQVG01000036.1"/>
</dbReference>
<gene>
    <name evidence="2" type="ORF">SAMN02746091_01816</name>
</gene>
<keyword evidence="3" id="KW-1185">Reference proteome</keyword>
<dbReference type="EMBL" id="FQVG01000036">
    <property type="protein sequence ID" value="SHF12333.1"/>
    <property type="molecule type" value="Genomic_DNA"/>
</dbReference>
<dbReference type="AlphaFoldDB" id="A0A1M4Z2P2"/>
<evidence type="ECO:0000259" key="1">
    <source>
        <dbReference type="Pfam" id="PF10040"/>
    </source>
</evidence>
<accession>A0A1M4Z2P2</accession>
<dbReference type="InterPro" id="IPR019267">
    <property type="entry name" value="CRISPR-assoc_Cas6_C"/>
</dbReference>